<dbReference type="Pfam" id="PF00005">
    <property type="entry name" value="ABC_tran"/>
    <property type="match status" value="1"/>
</dbReference>
<name>A0A366HUT5_9BACT</name>
<dbReference type="InterPro" id="IPR003439">
    <property type="entry name" value="ABC_transporter-like_ATP-bd"/>
</dbReference>
<dbReference type="GO" id="GO:0016887">
    <property type="term" value="F:ATP hydrolysis activity"/>
    <property type="evidence" value="ECO:0007669"/>
    <property type="project" value="InterPro"/>
</dbReference>
<evidence type="ECO:0000256" key="1">
    <source>
        <dbReference type="ARBA" id="ARBA00022741"/>
    </source>
</evidence>
<keyword evidence="5" id="KW-1185">Reference proteome</keyword>
<evidence type="ECO:0000313" key="4">
    <source>
        <dbReference type="EMBL" id="RBP48036.1"/>
    </source>
</evidence>
<organism evidence="4 5">
    <name type="scientific">Roseimicrobium gellanilyticum</name>
    <dbReference type="NCBI Taxonomy" id="748857"/>
    <lineage>
        <taxon>Bacteria</taxon>
        <taxon>Pseudomonadati</taxon>
        <taxon>Verrucomicrobiota</taxon>
        <taxon>Verrucomicrobiia</taxon>
        <taxon>Verrucomicrobiales</taxon>
        <taxon>Verrucomicrobiaceae</taxon>
        <taxon>Roseimicrobium</taxon>
    </lineage>
</organism>
<evidence type="ECO:0000259" key="3">
    <source>
        <dbReference type="PROSITE" id="PS50893"/>
    </source>
</evidence>
<keyword evidence="1" id="KW-0547">Nucleotide-binding</keyword>
<dbReference type="PROSITE" id="PS00211">
    <property type="entry name" value="ABC_TRANSPORTER_1"/>
    <property type="match status" value="1"/>
</dbReference>
<sequence>MTLKLQLENVSLPLSEFSLKADLTLTAPVTGIRGPSGAGKTSLIEIIAGLRRPASGRIVLNDHVLCDTAARVNLAPELRRVGYVPQDLALFPHLSTRANLYYGHRPNGSATSHADHVIDLLEIRPLLTRRVHNLSGGEKQRVALGRALLASPQILLLDEPLSSLDVRLKEKILPYLLSIREDLHLPMIYVTHSQKELQTICDEVLTVEEGRITQATLSE</sequence>
<dbReference type="InterPro" id="IPR017871">
    <property type="entry name" value="ABC_transporter-like_CS"/>
</dbReference>
<dbReference type="EMBL" id="QNRR01000001">
    <property type="protein sequence ID" value="RBP48036.1"/>
    <property type="molecule type" value="Genomic_DNA"/>
</dbReference>
<dbReference type="SUPFAM" id="SSF52540">
    <property type="entry name" value="P-loop containing nucleoside triphosphate hydrolases"/>
    <property type="match status" value="1"/>
</dbReference>
<comment type="caution">
    <text evidence="4">The sequence shown here is derived from an EMBL/GenBank/DDBJ whole genome shotgun (WGS) entry which is preliminary data.</text>
</comment>
<dbReference type="InterPro" id="IPR050334">
    <property type="entry name" value="Molybdenum_import_ModC"/>
</dbReference>
<dbReference type="RefSeq" id="WP_245958084.1">
    <property type="nucleotide sequence ID" value="NZ_QNRR01000001.1"/>
</dbReference>
<dbReference type="PANTHER" id="PTHR43514:SF4">
    <property type="entry name" value="ABC TRANSPORTER I FAMILY MEMBER 10"/>
    <property type="match status" value="1"/>
</dbReference>
<proteinExistence type="predicted"/>
<dbReference type="SMART" id="SM00382">
    <property type="entry name" value="AAA"/>
    <property type="match status" value="1"/>
</dbReference>
<feature type="domain" description="ABC transporter" evidence="3">
    <location>
        <begin position="5"/>
        <end position="219"/>
    </location>
</feature>
<keyword evidence="2 4" id="KW-0067">ATP-binding</keyword>
<dbReference type="Proteomes" id="UP000253426">
    <property type="component" value="Unassembled WGS sequence"/>
</dbReference>
<evidence type="ECO:0000313" key="5">
    <source>
        <dbReference type="Proteomes" id="UP000253426"/>
    </source>
</evidence>
<dbReference type="Gene3D" id="3.40.50.300">
    <property type="entry name" value="P-loop containing nucleotide triphosphate hydrolases"/>
    <property type="match status" value="1"/>
</dbReference>
<dbReference type="InterPro" id="IPR003593">
    <property type="entry name" value="AAA+_ATPase"/>
</dbReference>
<protein>
    <submittedName>
        <fullName evidence="4">Molybdate transport system ATP-binding protein</fullName>
    </submittedName>
</protein>
<dbReference type="InterPro" id="IPR027417">
    <property type="entry name" value="P-loop_NTPase"/>
</dbReference>
<gene>
    <name evidence="4" type="ORF">DES53_101836</name>
</gene>
<dbReference type="PROSITE" id="PS50893">
    <property type="entry name" value="ABC_TRANSPORTER_2"/>
    <property type="match status" value="1"/>
</dbReference>
<dbReference type="GO" id="GO:0005524">
    <property type="term" value="F:ATP binding"/>
    <property type="evidence" value="ECO:0007669"/>
    <property type="project" value="UniProtKB-KW"/>
</dbReference>
<dbReference type="PANTHER" id="PTHR43514">
    <property type="entry name" value="ABC TRANSPORTER I FAMILY MEMBER 10"/>
    <property type="match status" value="1"/>
</dbReference>
<reference evidence="4 5" key="1">
    <citation type="submission" date="2018-06" db="EMBL/GenBank/DDBJ databases">
        <title>Genomic Encyclopedia of Type Strains, Phase IV (KMG-IV): sequencing the most valuable type-strain genomes for metagenomic binning, comparative biology and taxonomic classification.</title>
        <authorList>
            <person name="Goeker M."/>
        </authorList>
    </citation>
    <scope>NUCLEOTIDE SEQUENCE [LARGE SCALE GENOMIC DNA]</scope>
    <source>
        <strain evidence="4 5">DSM 25532</strain>
    </source>
</reference>
<evidence type="ECO:0000256" key="2">
    <source>
        <dbReference type="ARBA" id="ARBA00022840"/>
    </source>
</evidence>
<dbReference type="AlphaFoldDB" id="A0A366HUT5"/>
<accession>A0A366HUT5</accession>